<organism evidence="2 3">
    <name type="scientific">Clostridium thailandense</name>
    <dbReference type="NCBI Taxonomy" id="2794346"/>
    <lineage>
        <taxon>Bacteria</taxon>
        <taxon>Bacillati</taxon>
        <taxon>Bacillota</taxon>
        <taxon>Clostridia</taxon>
        <taxon>Eubacteriales</taxon>
        <taxon>Clostridiaceae</taxon>
        <taxon>Clostridium</taxon>
    </lineage>
</organism>
<gene>
    <name evidence="2" type="ORF">I6U48_00285</name>
</gene>
<proteinExistence type="predicted"/>
<dbReference type="EMBL" id="JAEEGC010000002">
    <property type="protein sequence ID" value="MBV7271358.1"/>
    <property type="molecule type" value="Genomic_DNA"/>
</dbReference>
<protein>
    <submittedName>
        <fullName evidence="2">Uncharacterized protein</fullName>
    </submittedName>
</protein>
<dbReference type="RefSeq" id="WP_218318396.1">
    <property type="nucleotide sequence ID" value="NZ_JAEEGC010000002.1"/>
</dbReference>
<comment type="caution">
    <text evidence="2">The sequence shown here is derived from an EMBL/GenBank/DDBJ whole genome shotgun (WGS) entry which is preliminary data.</text>
</comment>
<keyword evidence="3" id="KW-1185">Reference proteome</keyword>
<evidence type="ECO:0000313" key="3">
    <source>
        <dbReference type="Proteomes" id="UP000694308"/>
    </source>
</evidence>
<accession>A0A949TSA1</accession>
<evidence type="ECO:0000313" key="2">
    <source>
        <dbReference type="EMBL" id="MBV7271358.1"/>
    </source>
</evidence>
<evidence type="ECO:0000256" key="1">
    <source>
        <dbReference type="SAM" id="MobiDB-lite"/>
    </source>
</evidence>
<reference evidence="2" key="1">
    <citation type="submission" date="2020-12" db="EMBL/GenBank/DDBJ databases">
        <title>Clostridium thailandense sp. nov., a novel acetogenic bacterium isolated from peat land soil in Thailand.</title>
        <authorList>
            <person name="Chaikitkaew S."/>
            <person name="Birkeland N.K."/>
        </authorList>
    </citation>
    <scope>NUCLEOTIDE SEQUENCE</scope>
    <source>
        <strain evidence="2">PL3</strain>
    </source>
</reference>
<feature type="compositionally biased region" description="Basic and acidic residues" evidence="1">
    <location>
        <begin position="1"/>
        <end position="24"/>
    </location>
</feature>
<sequence>MSDRDKDEIESKKNKILNKLEHGVNESGSCDYPNIQRSSLTSKEKELSDE</sequence>
<feature type="region of interest" description="Disordered" evidence="1">
    <location>
        <begin position="1"/>
        <end position="50"/>
    </location>
</feature>
<dbReference type="AlphaFoldDB" id="A0A949TSA1"/>
<name>A0A949TSA1_9CLOT</name>
<dbReference type="Proteomes" id="UP000694308">
    <property type="component" value="Unassembled WGS sequence"/>
</dbReference>